<sequence length="184" mass="20503">MGNEIEKIAQQNEMSIEFVTWFFNEKKVGCGNVWLIMMAAMWEGWKGRSIEMDKLAAENVALALENVAMKQIVDSVTNLDNEPQYHAEGMGCGLEDRGITDRYDACRYGWDEAMERIYGEVIPCADELDFSATDAYLAGIKADGVEEFVSNTVHKIFDESGAVSALAYLSLANSHVKQLREGAK</sequence>
<accession>A0A9Q8CCN4</accession>
<dbReference type="RefSeq" id="WP_224252384.1">
    <property type="nucleotide sequence ID" value="NZ_CAJZXQ010000019.1"/>
</dbReference>
<dbReference type="AlphaFoldDB" id="A0A9Q8CCN4"/>
<proteinExistence type="predicted"/>
<organism evidence="1 2">
    <name type="scientific">Klebsiella pneumoniae</name>
    <dbReference type="NCBI Taxonomy" id="573"/>
    <lineage>
        <taxon>Bacteria</taxon>
        <taxon>Pseudomonadati</taxon>
        <taxon>Pseudomonadota</taxon>
        <taxon>Gammaproteobacteria</taxon>
        <taxon>Enterobacterales</taxon>
        <taxon>Enterobacteriaceae</taxon>
        <taxon>Klebsiella/Raoultella group</taxon>
        <taxon>Klebsiella</taxon>
        <taxon>Klebsiella pneumoniae complex</taxon>
    </lineage>
</organism>
<evidence type="ECO:0000313" key="2">
    <source>
        <dbReference type="Proteomes" id="UP000258673"/>
    </source>
</evidence>
<dbReference type="Proteomes" id="UP000258673">
    <property type="component" value="Unassembled WGS sequence"/>
</dbReference>
<reference evidence="1 2" key="1">
    <citation type="submission" date="2018-08" db="EMBL/GenBank/DDBJ databases">
        <authorList>
            <consortium name="Pathogen Informatics"/>
        </authorList>
    </citation>
    <scope>NUCLEOTIDE SEQUENCE [LARGE SCALE GENOMIC DNA]</scope>
    <source>
        <strain evidence="1 2">EuSCAPE_IT093</strain>
    </source>
</reference>
<gene>
    <name evidence="1" type="ORF">SAMEA3515122_04753</name>
</gene>
<comment type="caution">
    <text evidence="1">The sequence shown here is derived from an EMBL/GenBank/DDBJ whole genome shotgun (WGS) entry which is preliminary data.</text>
</comment>
<dbReference type="EMBL" id="UKUT01000015">
    <property type="protein sequence ID" value="SYH36684.1"/>
    <property type="molecule type" value="Genomic_DNA"/>
</dbReference>
<evidence type="ECO:0000313" key="1">
    <source>
        <dbReference type="EMBL" id="SYH36684.1"/>
    </source>
</evidence>
<name>A0A9Q8CCN4_KLEPN</name>
<protein>
    <submittedName>
        <fullName evidence="1">Uncharacterized protein</fullName>
    </submittedName>
</protein>